<dbReference type="PANTHER" id="PTHR48020">
    <property type="entry name" value="PROTON MYO-INOSITOL COTRANSPORTER"/>
    <property type="match status" value="1"/>
</dbReference>
<feature type="transmembrane region" description="Helical" evidence="8">
    <location>
        <begin position="134"/>
        <end position="156"/>
    </location>
</feature>
<feature type="transmembrane region" description="Helical" evidence="8">
    <location>
        <begin position="62"/>
        <end position="84"/>
    </location>
</feature>
<comment type="subcellular location">
    <subcellularLocation>
        <location evidence="1">Cell membrane</location>
        <topology evidence="1">Multi-pass membrane protein</topology>
    </subcellularLocation>
</comment>
<feature type="transmembrane region" description="Helical" evidence="8">
    <location>
        <begin position="412"/>
        <end position="433"/>
    </location>
</feature>
<evidence type="ECO:0000256" key="2">
    <source>
        <dbReference type="ARBA" id="ARBA00010992"/>
    </source>
</evidence>
<name>A0ABP8W0Y9_9MICO</name>
<organism evidence="10 11">
    <name type="scientific">Frondihabitans cladoniiphilus</name>
    <dbReference type="NCBI Taxonomy" id="715785"/>
    <lineage>
        <taxon>Bacteria</taxon>
        <taxon>Bacillati</taxon>
        <taxon>Actinomycetota</taxon>
        <taxon>Actinomycetes</taxon>
        <taxon>Micrococcales</taxon>
        <taxon>Microbacteriaceae</taxon>
        <taxon>Frondihabitans</taxon>
    </lineage>
</organism>
<evidence type="ECO:0000259" key="9">
    <source>
        <dbReference type="PROSITE" id="PS50850"/>
    </source>
</evidence>
<dbReference type="Proteomes" id="UP001501295">
    <property type="component" value="Unassembled WGS sequence"/>
</dbReference>
<accession>A0ABP8W0Y9</accession>
<feature type="transmembrane region" description="Helical" evidence="8">
    <location>
        <begin position="96"/>
        <end position="114"/>
    </location>
</feature>
<dbReference type="PROSITE" id="PS00217">
    <property type="entry name" value="SUGAR_TRANSPORT_2"/>
    <property type="match status" value="1"/>
</dbReference>
<keyword evidence="6 8" id="KW-0472">Membrane</keyword>
<dbReference type="PRINTS" id="PR00171">
    <property type="entry name" value="SUGRTRNSPORT"/>
</dbReference>
<dbReference type="EMBL" id="BAABLM010000003">
    <property type="protein sequence ID" value="GAA4676604.1"/>
    <property type="molecule type" value="Genomic_DNA"/>
</dbReference>
<evidence type="ECO:0000256" key="3">
    <source>
        <dbReference type="ARBA" id="ARBA00022448"/>
    </source>
</evidence>
<evidence type="ECO:0000256" key="7">
    <source>
        <dbReference type="RuleBase" id="RU003346"/>
    </source>
</evidence>
<dbReference type="InterPro" id="IPR003663">
    <property type="entry name" value="Sugar/inositol_transpt"/>
</dbReference>
<evidence type="ECO:0000256" key="1">
    <source>
        <dbReference type="ARBA" id="ARBA00004651"/>
    </source>
</evidence>
<sequence length="490" mass="51682">MTSTTTRTTDAALPPLGAPGVLSRRLGFISVVACFGGLLFGYDTGVVNGAETPLQVDLGLNLVQLGLVVGLLPFGAALGALLTGKLSDAIGRRTSVILLAVLFFLGVLLVVFSPGGNGTFSALGYASVLAGRTILGLAVGGASVVVPVFLAELAPYEIRGSITGRNELAIVSGQLAAFVVNAVIASVFGTEGHIWRYMFAVAAIPAIFLFFGMLRMPESPRWLVKKGRVEDARRVLLTVRPPERADAEIDQLVEAVEDEAGTRLGLGGLLRSKWLLRIVAIGFGLSMVQSLTGTSSVMFFGTRVLQDSGMTAEEAVLANIAFGVVAVIGGIIAVRSMDRVNRRKTFLTGLTLTTSFLLLTAIAATVLPEGSAARPIVVLVLVVAFVLSMQTFLNIAVWVWLAEIFPLHMRGLGMGIAATGGWLVQGVLAIFVPSLLSSIGVQGVFLMFAVFGVLSILFVWKLVPETRGRTLESLERDVSTGAIYTMKKSS</sequence>
<dbReference type="PROSITE" id="PS00216">
    <property type="entry name" value="SUGAR_TRANSPORT_1"/>
    <property type="match status" value="1"/>
</dbReference>
<dbReference type="InterPro" id="IPR020846">
    <property type="entry name" value="MFS_dom"/>
</dbReference>
<evidence type="ECO:0000313" key="11">
    <source>
        <dbReference type="Proteomes" id="UP001501295"/>
    </source>
</evidence>
<feature type="transmembrane region" description="Helical" evidence="8">
    <location>
        <begin position="439"/>
        <end position="460"/>
    </location>
</feature>
<feature type="transmembrane region" description="Helical" evidence="8">
    <location>
        <begin position="194"/>
        <end position="214"/>
    </location>
</feature>
<dbReference type="InterPro" id="IPR005829">
    <property type="entry name" value="Sugar_transporter_CS"/>
</dbReference>
<proteinExistence type="inferred from homology"/>
<comment type="caution">
    <text evidence="10">The sequence shown here is derived from an EMBL/GenBank/DDBJ whole genome shotgun (WGS) entry which is preliminary data.</text>
</comment>
<evidence type="ECO:0000313" key="10">
    <source>
        <dbReference type="EMBL" id="GAA4676604.1"/>
    </source>
</evidence>
<evidence type="ECO:0000256" key="8">
    <source>
        <dbReference type="SAM" id="Phobius"/>
    </source>
</evidence>
<protein>
    <submittedName>
        <fullName evidence="10">Sugar porter family MFS transporter</fullName>
    </submittedName>
</protein>
<reference evidence="11" key="1">
    <citation type="journal article" date="2019" name="Int. J. Syst. Evol. Microbiol.">
        <title>The Global Catalogue of Microorganisms (GCM) 10K type strain sequencing project: providing services to taxonomists for standard genome sequencing and annotation.</title>
        <authorList>
            <consortium name="The Broad Institute Genomics Platform"/>
            <consortium name="The Broad Institute Genome Sequencing Center for Infectious Disease"/>
            <person name="Wu L."/>
            <person name="Ma J."/>
        </authorList>
    </citation>
    <scope>NUCLEOTIDE SEQUENCE [LARGE SCALE GENOMIC DNA]</scope>
    <source>
        <strain evidence="11">JCM 18956</strain>
    </source>
</reference>
<dbReference type="Gene3D" id="1.20.1250.20">
    <property type="entry name" value="MFS general substrate transporter like domains"/>
    <property type="match status" value="1"/>
</dbReference>
<keyword evidence="5 8" id="KW-1133">Transmembrane helix</keyword>
<feature type="transmembrane region" description="Helical" evidence="8">
    <location>
        <begin position="376"/>
        <end position="400"/>
    </location>
</feature>
<dbReference type="SUPFAM" id="SSF103473">
    <property type="entry name" value="MFS general substrate transporter"/>
    <property type="match status" value="1"/>
</dbReference>
<feature type="transmembrane region" description="Helical" evidence="8">
    <location>
        <begin position="315"/>
        <end position="334"/>
    </location>
</feature>
<evidence type="ECO:0000256" key="5">
    <source>
        <dbReference type="ARBA" id="ARBA00022989"/>
    </source>
</evidence>
<feature type="transmembrane region" description="Helical" evidence="8">
    <location>
        <begin position="346"/>
        <end position="364"/>
    </location>
</feature>
<evidence type="ECO:0000256" key="6">
    <source>
        <dbReference type="ARBA" id="ARBA00023136"/>
    </source>
</evidence>
<feature type="domain" description="Major facilitator superfamily (MFS) profile" evidence="9">
    <location>
        <begin position="29"/>
        <end position="467"/>
    </location>
</feature>
<dbReference type="PROSITE" id="PS50850">
    <property type="entry name" value="MFS"/>
    <property type="match status" value="1"/>
</dbReference>
<feature type="transmembrane region" description="Helical" evidence="8">
    <location>
        <begin position="26"/>
        <end position="42"/>
    </location>
</feature>
<keyword evidence="4 8" id="KW-0812">Transmembrane</keyword>
<dbReference type="InterPro" id="IPR050814">
    <property type="entry name" value="Myo-inositol_Transporter"/>
</dbReference>
<dbReference type="RefSeq" id="WP_345375853.1">
    <property type="nucleotide sequence ID" value="NZ_BAABLM010000003.1"/>
</dbReference>
<feature type="transmembrane region" description="Helical" evidence="8">
    <location>
        <begin position="274"/>
        <end position="295"/>
    </location>
</feature>
<dbReference type="Pfam" id="PF00083">
    <property type="entry name" value="Sugar_tr"/>
    <property type="match status" value="1"/>
</dbReference>
<keyword evidence="3 7" id="KW-0813">Transport</keyword>
<comment type="similarity">
    <text evidence="2 7">Belongs to the major facilitator superfamily. Sugar transporter (TC 2.A.1.1) family.</text>
</comment>
<keyword evidence="11" id="KW-1185">Reference proteome</keyword>
<evidence type="ECO:0000256" key="4">
    <source>
        <dbReference type="ARBA" id="ARBA00022692"/>
    </source>
</evidence>
<dbReference type="PANTHER" id="PTHR48020:SF12">
    <property type="entry name" value="PROTON MYO-INOSITOL COTRANSPORTER"/>
    <property type="match status" value="1"/>
</dbReference>
<gene>
    <name evidence="10" type="ORF">GCM10025780_21550</name>
</gene>
<feature type="transmembrane region" description="Helical" evidence="8">
    <location>
        <begin position="168"/>
        <end position="188"/>
    </location>
</feature>
<dbReference type="NCBIfam" id="TIGR00879">
    <property type="entry name" value="SP"/>
    <property type="match status" value="1"/>
</dbReference>
<dbReference type="InterPro" id="IPR005828">
    <property type="entry name" value="MFS_sugar_transport-like"/>
</dbReference>
<dbReference type="InterPro" id="IPR036259">
    <property type="entry name" value="MFS_trans_sf"/>
</dbReference>